<dbReference type="PANTHER" id="PTHR35381:SF1">
    <property type="entry name" value="EF-HAND DOMAIN-CONTAINING PROTEIN"/>
    <property type="match status" value="1"/>
</dbReference>
<dbReference type="EMBL" id="OZ019895">
    <property type="protein sequence ID" value="CAK9219968.1"/>
    <property type="molecule type" value="Genomic_DNA"/>
</dbReference>
<feature type="compositionally biased region" description="Basic and acidic residues" evidence="1">
    <location>
        <begin position="9"/>
        <end position="35"/>
    </location>
</feature>
<organism evidence="2 3">
    <name type="scientific">Sphagnum troendelagicum</name>
    <dbReference type="NCBI Taxonomy" id="128251"/>
    <lineage>
        <taxon>Eukaryota</taxon>
        <taxon>Viridiplantae</taxon>
        <taxon>Streptophyta</taxon>
        <taxon>Embryophyta</taxon>
        <taxon>Bryophyta</taxon>
        <taxon>Sphagnophytina</taxon>
        <taxon>Sphagnopsida</taxon>
        <taxon>Sphagnales</taxon>
        <taxon>Sphagnaceae</taxon>
        <taxon>Sphagnum</taxon>
    </lineage>
</organism>
<feature type="compositionally biased region" description="Basic and acidic residues" evidence="1">
    <location>
        <begin position="236"/>
        <end position="247"/>
    </location>
</feature>
<protein>
    <recommendedName>
        <fullName evidence="4">EF-hand domain-containing protein</fullName>
    </recommendedName>
</protein>
<evidence type="ECO:0000313" key="2">
    <source>
        <dbReference type="EMBL" id="CAK9219968.1"/>
    </source>
</evidence>
<evidence type="ECO:0000313" key="3">
    <source>
        <dbReference type="Proteomes" id="UP001497512"/>
    </source>
</evidence>
<reference evidence="2" key="1">
    <citation type="submission" date="2024-02" db="EMBL/GenBank/DDBJ databases">
        <authorList>
            <consortium name="ELIXIR-Norway"/>
            <consortium name="Elixir Norway"/>
        </authorList>
    </citation>
    <scope>NUCLEOTIDE SEQUENCE</scope>
</reference>
<dbReference type="Gene3D" id="3.10.20.870">
    <property type="entry name" value="PFU (PLAA family ubiquitin binding), C-terminal domain"/>
    <property type="match status" value="1"/>
</dbReference>
<evidence type="ECO:0000256" key="1">
    <source>
        <dbReference type="SAM" id="MobiDB-lite"/>
    </source>
</evidence>
<dbReference type="PANTHER" id="PTHR35381">
    <property type="entry name" value="EF-HAND DOMAIN-CONTAINING PROTEIN"/>
    <property type="match status" value="1"/>
</dbReference>
<feature type="region of interest" description="Disordered" evidence="1">
    <location>
        <begin position="509"/>
        <end position="530"/>
    </location>
</feature>
<feature type="region of interest" description="Disordered" evidence="1">
    <location>
        <begin position="1"/>
        <end position="49"/>
    </location>
</feature>
<feature type="region of interest" description="Disordered" evidence="1">
    <location>
        <begin position="234"/>
        <end position="255"/>
    </location>
</feature>
<gene>
    <name evidence="2" type="ORF">CSSPTR1EN2_LOCUS15037</name>
</gene>
<sequence length="870" mass="100847">MSRAWKPKGSKELCEDDLFKTNHPVHSHEGEDENRSPNNASGTPRLQGVHSKLAAKDQHCLHSVQDDESDDRRVLLAITVEIEDGSVEHIEMKEGDSAEAVATKFCLKHSLPDQFVAPLTEHIISNIMSISNEDKDIVFCSKDECHSYKEKWPTCVNKVASGHIELNEYDQENKHTRSHACKFQPVNFPLSQSENINKFGSGKACLSSPKPRRKYAQKRVSDQLIAPTVTSLAKIGGHEPKKEDRPKSASAHPLPERAKTVYMRLYAEFVRQRQKLEDDKKRNLELYQEKLERDKTSISKKSWRIMRMRGRTAKQYRNYGELLYMEGLTKKENQMKLIKQKQSDDEARELAQLTLMPEISKRAKSIRREQGQVWKRLQCQEKPRQDQLQELRNELWEAKLMECTFTPQINHRRMGDGGPEDMKDGPFNRFELLFMDAESRRRRQTEYMQWYPEGVTFQPAVNRRQVDGLDMDGDYNQEGNVFNRLLQYASKLTEKKQLREQLCHRPIDPNTGRKFFRPRTGRKPQNDRNPVHLPIGEFLYSLKSALDNKMESLAERDQKVKRDQANCRYVGPKSQKLLGRIKERGFKQVFDSLDEDKDGFVQLATANLQQLCKETIYDVTQVMKMGATDKPLSFDNFVDLMLAVEKKYHKGAKVHLGLKHKDHTDLSNFTYQFKMDRLSRNLAARRRRFNSSRQWYKLICMDRERRQQKVEEMRKERQEMEMSQCTFRPELISRGTIKESHKRRVVECDSTSSIVEKVQQEVHGFYFQDEQGPEWLGLPASVAANEVSHAPSSTAVLDDSYPDKVGPLGMLESLKCIVSGLLKDPAARMSSLSLMKQQPKSSTKSYISTIDHLPRADVKKNRLFLGIMEV</sequence>
<evidence type="ECO:0008006" key="4">
    <source>
        <dbReference type="Google" id="ProtNLM"/>
    </source>
</evidence>
<proteinExistence type="predicted"/>
<dbReference type="Proteomes" id="UP001497512">
    <property type="component" value="Chromosome 3"/>
</dbReference>
<keyword evidence="3" id="KW-1185">Reference proteome</keyword>
<name>A0ABP0UEY3_9BRYO</name>
<accession>A0ABP0UEY3</accession>
<dbReference type="InterPro" id="IPR038122">
    <property type="entry name" value="PFU_sf"/>
</dbReference>